<evidence type="ECO:0000259" key="2">
    <source>
        <dbReference type="PROSITE" id="PS50181"/>
    </source>
</evidence>
<organism evidence="3 4">
    <name type="scientific">Penicillium frequentans</name>
    <dbReference type="NCBI Taxonomy" id="3151616"/>
    <lineage>
        <taxon>Eukaryota</taxon>
        <taxon>Fungi</taxon>
        <taxon>Dikarya</taxon>
        <taxon>Ascomycota</taxon>
        <taxon>Pezizomycotina</taxon>
        <taxon>Eurotiomycetes</taxon>
        <taxon>Eurotiomycetidae</taxon>
        <taxon>Eurotiales</taxon>
        <taxon>Aspergillaceae</taxon>
        <taxon>Penicillium</taxon>
    </lineage>
</organism>
<dbReference type="InterPro" id="IPR036047">
    <property type="entry name" value="F-box-like_dom_sf"/>
</dbReference>
<feature type="region of interest" description="Disordered" evidence="1">
    <location>
        <begin position="516"/>
        <end position="535"/>
    </location>
</feature>
<feature type="domain" description="F-box" evidence="2">
    <location>
        <begin position="14"/>
        <end position="60"/>
    </location>
</feature>
<name>A0AAD6CYC8_9EURO</name>
<dbReference type="SUPFAM" id="SSF81383">
    <property type="entry name" value="F-box domain"/>
    <property type="match status" value="1"/>
</dbReference>
<gene>
    <name evidence="3" type="ORF">N7494_005439</name>
</gene>
<evidence type="ECO:0000313" key="4">
    <source>
        <dbReference type="Proteomes" id="UP001220324"/>
    </source>
</evidence>
<feature type="region of interest" description="Disordered" evidence="1">
    <location>
        <begin position="195"/>
        <end position="217"/>
    </location>
</feature>
<dbReference type="AlphaFoldDB" id="A0AAD6CYC8"/>
<feature type="compositionally biased region" description="Polar residues" evidence="1">
    <location>
        <begin position="524"/>
        <end position="535"/>
    </location>
</feature>
<dbReference type="PROSITE" id="PS50181">
    <property type="entry name" value="FBOX"/>
    <property type="match status" value="1"/>
</dbReference>
<evidence type="ECO:0000313" key="3">
    <source>
        <dbReference type="EMBL" id="KAJ5544160.1"/>
    </source>
</evidence>
<sequence>MSTIPPSLSPIDRSRGLESLPWDILFKIAILLDGRDFVHLIRLSKTLYTSLRTDPIARQIVQPKADPSQNFLLFSKEGQFVKDRKDYSYQKAIEHRFDVHKSFATAAPYSVAVLAYGTDFLYKEGMLCYRIEDDIRLLDVHAAEKRERVLDLSVALQSVSPESVGADAVGRVSLLRYADNILIFRIHADNDRVDNNWAGDDQSENDPFEDDQSENDQAENDRALSDLVVVVDMTGHLIRFSKQIPSKAQVFVRQSDSYLWYGIFRATDISNGRWIVYGVDLRAAEPEPIETFRIQAANGALDQSVCFEMYKRHLYAVSIRNETYSSYYHCFCSAPGNKGDRPRVCNKSLWRREHIEGPIHDSWADISIRTDEMTGRPVILECRREWVGNSSENHRTYYTQPLSIPDEFFAETGEEDITHEFDNDHLESQQSSQHRNEHRPAKRLRHEFHAEYEPTDSPNDRQEFIRAHTRHCSYNLAASTYIDIVNDPVPEGLRFQERLRIRTRPRKHEDFIDEKGALLPPNLPSSSTNCNDSEISTSGLKDDYVSRGAYLWPPENAPAELHRLLCPPNSFTTVRAMSDERSIIYSVRHPDLPPGHRALVLVSFDPQIGFSFLSSLNDIERSHGNRFPALAKTRSPNPLLLREIMPLYEHIRWGYWLR</sequence>
<protein>
    <recommendedName>
        <fullName evidence="2">F-box domain-containing protein</fullName>
    </recommendedName>
</protein>
<proteinExistence type="predicted"/>
<reference evidence="3 4" key="1">
    <citation type="journal article" date="2023" name="IMA Fungus">
        <title>Comparative genomic study of the Penicillium genus elucidates a diverse pangenome and 15 lateral gene transfer events.</title>
        <authorList>
            <person name="Petersen C."/>
            <person name="Sorensen T."/>
            <person name="Nielsen M.R."/>
            <person name="Sondergaard T.E."/>
            <person name="Sorensen J.L."/>
            <person name="Fitzpatrick D.A."/>
            <person name="Frisvad J.C."/>
            <person name="Nielsen K.L."/>
        </authorList>
    </citation>
    <scope>NUCLEOTIDE SEQUENCE [LARGE SCALE GENOMIC DNA]</scope>
    <source>
        <strain evidence="3 4">IBT 35679</strain>
    </source>
</reference>
<feature type="compositionally biased region" description="Acidic residues" evidence="1">
    <location>
        <begin position="201"/>
        <end position="217"/>
    </location>
</feature>
<evidence type="ECO:0000256" key="1">
    <source>
        <dbReference type="SAM" id="MobiDB-lite"/>
    </source>
</evidence>
<accession>A0AAD6CYC8</accession>
<comment type="caution">
    <text evidence="3">The sequence shown here is derived from an EMBL/GenBank/DDBJ whole genome shotgun (WGS) entry which is preliminary data.</text>
</comment>
<dbReference type="Proteomes" id="UP001220324">
    <property type="component" value="Unassembled WGS sequence"/>
</dbReference>
<dbReference type="EMBL" id="JAQIZZ010000004">
    <property type="protein sequence ID" value="KAJ5544160.1"/>
    <property type="molecule type" value="Genomic_DNA"/>
</dbReference>
<dbReference type="InterPro" id="IPR001810">
    <property type="entry name" value="F-box_dom"/>
</dbReference>
<keyword evidence="4" id="KW-1185">Reference proteome</keyword>